<proteinExistence type="predicted"/>
<gene>
    <name evidence="1" type="primary">ftsX</name>
    <name evidence="1" type="ORF">ACI1P1_20310</name>
</gene>
<accession>A0ACC7P112</accession>
<dbReference type="Proteomes" id="UP001631969">
    <property type="component" value="Unassembled WGS sequence"/>
</dbReference>
<name>A0ACC7P112_9BACL</name>
<evidence type="ECO:0000313" key="2">
    <source>
        <dbReference type="Proteomes" id="UP001631969"/>
    </source>
</evidence>
<comment type="caution">
    <text evidence="1">The sequence shown here is derived from an EMBL/GenBank/DDBJ whole genome shotgun (WGS) entry which is preliminary data.</text>
</comment>
<evidence type="ECO:0000313" key="1">
    <source>
        <dbReference type="EMBL" id="MFM9330638.1"/>
    </source>
</evidence>
<dbReference type="EMBL" id="JBJURJ010000014">
    <property type="protein sequence ID" value="MFM9330638.1"/>
    <property type="molecule type" value="Genomic_DNA"/>
</dbReference>
<organism evidence="1 2">
    <name type="scientific">Paenibacillus mesotrionivorans</name>
    <dbReference type="NCBI Taxonomy" id="3160968"/>
    <lineage>
        <taxon>Bacteria</taxon>
        <taxon>Bacillati</taxon>
        <taxon>Bacillota</taxon>
        <taxon>Bacilli</taxon>
        <taxon>Bacillales</taxon>
        <taxon>Paenibacillaceae</taxon>
        <taxon>Paenibacillus</taxon>
    </lineage>
</organism>
<protein>
    <submittedName>
        <fullName evidence="1">Permease-like cell division protein FtsX</fullName>
    </submittedName>
</protein>
<sequence length="305" mass="33559">MKISTLGRHFREGGKSLIRNGWMTFASVSSIAISLFILGIFLLLAVNVNHMSAQIESKVEIKVFLDVNIAQESVAKLRSELEALEGVAKVDYISKDEGLALMRERMGETGKQYLEGMDGENNPLNDAFTVTVKEPREVGDVTARIVSLNESKNPKPMVKVDYGKSTVDTLFRITGIVRNIGLILVACLALTAMFLISNTIKLTIMARDREIKIMKLVGATNGFIRWPFFIEGALLGVIGSVIPAGVLLYGYYRLVDSSRSGLETMMMELKPFDDVHLQLSAILLAIGIGIGIWGSLLSVRKYLKA</sequence>
<reference evidence="1" key="1">
    <citation type="submission" date="2024-12" db="EMBL/GenBank/DDBJ databases">
        <authorList>
            <person name="Wu N."/>
        </authorList>
    </citation>
    <scope>NUCLEOTIDE SEQUENCE</scope>
    <source>
        <strain evidence="1">P15</strain>
    </source>
</reference>
<keyword evidence="2" id="KW-1185">Reference proteome</keyword>